<dbReference type="SUPFAM" id="SSF54452">
    <property type="entry name" value="MHC antigen-recognition domain"/>
    <property type="match status" value="1"/>
</dbReference>
<evidence type="ECO:0000256" key="5">
    <source>
        <dbReference type="ARBA" id="ARBA00022859"/>
    </source>
</evidence>
<dbReference type="AlphaFoldDB" id="A0A7K5G195"/>
<keyword evidence="6" id="KW-1133">Transmembrane helix</keyword>
<sequence length="112" mass="12807">GAHTLQRMYGCDLLDNGSTTGYDQIAYDGKDFIAFNIDAMTFIAADKAAQLTKKKWEHGGNDTEHWKNICVEWLKKYVRYGQLMLERRVPPTIRVSGKEEEDGILTLTCRAY</sequence>
<evidence type="ECO:0000256" key="7">
    <source>
        <dbReference type="ARBA" id="ARBA00023136"/>
    </source>
</evidence>
<evidence type="ECO:0000256" key="8">
    <source>
        <dbReference type="ARBA" id="ARBA00023157"/>
    </source>
</evidence>
<evidence type="ECO:0000313" key="13">
    <source>
        <dbReference type="Proteomes" id="UP000562415"/>
    </source>
</evidence>
<comment type="similarity">
    <text evidence="10">Belongs to the MHC class I family.</text>
</comment>
<comment type="caution">
    <text evidence="12">The sequence shown here is derived from an EMBL/GenBank/DDBJ whole genome shotgun (WGS) entry which is preliminary data.</text>
</comment>
<keyword evidence="4" id="KW-0732">Signal</keyword>
<dbReference type="Proteomes" id="UP000562415">
    <property type="component" value="Unassembled WGS sequence"/>
</dbReference>
<dbReference type="InterPro" id="IPR037055">
    <property type="entry name" value="MHC_I-like_Ag-recog_sf"/>
</dbReference>
<evidence type="ECO:0000256" key="1">
    <source>
        <dbReference type="ARBA" id="ARBA00004479"/>
    </source>
</evidence>
<dbReference type="InterPro" id="IPR011162">
    <property type="entry name" value="MHC_I/II-like_Ag-recog"/>
</dbReference>
<evidence type="ECO:0000256" key="6">
    <source>
        <dbReference type="ARBA" id="ARBA00022989"/>
    </source>
</evidence>
<comment type="subcellular location">
    <subcellularLocation>
        <location evidence="1">Membrane</location>
        <topology evidence="1">Single-pass type I membrane protein</topology>
    </subcellularLocation>
</comment>
<feature type="non-terminal residue" evidence="12">
    <location>
        <position position="112"/>
    </location>
</feature>
<feature type="non-terminal residue" evidence="12">
    <location>
        <position position="1"/>
    </location>
</feature>
<dbReference type="GO" id="GO:0006955">
    <property type="term" value="P:immune response"/>
    <property type="evidence" value="ECO:0007669"/>
    <property type="project" value="TreeGrafter"/>
</dbReference>
<dbReference type="GO" id="GO:0042612">
    <property type="term" value="C:MHC class I protein complex"/>
    <property type="evidence" value="ECO:0007669"/>
    <property type="project" value="UniProtKB-KW"/>
</dbReference>
<keyword evidence="2" id="KW-0490">MHC I</keyword>
<dbReference type="InterPro" id="IPR001039">
    <property type="entry name" value="MHC_I_a_a1/a2"/>
</dbReference>
<keyword evidence="8" id="KW-1015">Disulfide bond</keyword>
<dbReference type="PRINTS" id="PR01638">
    <property type="entry name" value="MHCCLASSI"/>
</dbReference>
<feature type="domain" description="MHC class I-like antigen recognition-like" evidence="11">
    <location>
        <begin position="1"/>
        <end position="83"/>
    </location>
</feature>
<dbReference type="Gene3D" id="3.30.500.10">
    <property type="entry name" value="MHC class I-like antigen recognition-like"/>
    <property type="match status" value="1"/>
</dbReference>
<dbReference type="InterPro" id="IPR050208">
    <property type="entry name" value="MHC_class-I_related"/>
</dbReference>
<name>A0A7K5G195_PROAR</name>
<dbReference type="GO" id="GO:0009897">
    <property type="term" value="C:external side of plasma membrane"/>
    <property type="evidence" value="ECO:0007669"/>
    <property type="project" value="TreeGrafter"/>
</dbReference>
<evidence type="ECO:0000256" key="9">
    <source>
        <dbReference type="ARBA" id="ARBA00023180"/>
    </source>
</evidence>
<dbReference type="PANTHER" id="PTHR16675">
    <property type="entry name" value="MHC CLASS I-RELATED"/>
    <property type="match status" value="1"/>
</dbReference>
<proteinExistence type="inferred from homology"/>
<dbReference type="PANTHER" id="PTHR16675:SF242">
    <property type="entry name" value="MAJOR HISTOCOMPATIBILITY COMPLEX CLASS I-RELATED GENE PROTEIN"/>
    <property type="match status" value="1"/>
</dbReference>
<gene>
    <name evidence="12" type="primary">Ha1f_0</name>
    <name evidence="12" type="ORF">PROATE_R12143</name>
</gene>
<accession>A0A7K5G195</accession>
<evidence type="ECO:0000259" key="11">
    <source>
        <dbReference type="Pfam" id="PF00129"/>
    </source>
</evidence>
<dbReference type="GO" id="GO:0005615">
    <property type="term" value="C:extracellular space"/>
    <property type="evidence" value="ECO:0007669"/>
    <property type="project" value="TreeGrafter"/>
</dbReference>
<keyword evidence="13" id="KW-1185">Reference proteome</keyword>
<dbReference type="InterPro" id="IPR011161">
    <property type="entry name" value="MHC_I-like_Ag-recog"/>
</dbReference>
<keyword evidence="5" id="KW-0391">Immunity</keyword>
<reference evidence="12 13" key="1">
    <citation type="submission" date="2019-09" db="EMBL/GenBank/DDBJ databases">
        <title>Bird 10,000 Genomes (B10K) Project - Family phase.</title>
        <authorList>
            <person name="Zhang G."/>
        </authorList>
    </citation>
    <scope>NUCLEOTIDE SEQUENCE [LARGE SCALE GENOMIC DNA]</scope>
    <source>
        <strain evidence="12">B10K-DU-017-47</strain>
    </source>
</reference>
<keyword evidence="7" id="KW-0472">Membrane</keyword>
<organism evidence="12 13">
    <name type="scientific">Probosciger aterrimus</name>
    <name type="common">Palm cockatoo</name>
    <dbReference type="NCBI Taxonomy" id="141839"/>
    <lineage>
        <taxon>Eukaryota</taxon>
        <taxon>Metazoa</taxon>
        <taxon>Chordata</taxon>
        <taxon>Craniata</taxon>
        <taxon>Vertebrata</taxon>
        <taxon>Euteleostomi</taxon>
        <taxon>Archelosauria</taxon>
        <taxon>Archosauria</taxon>
        <taxon>Dinosauria</taxon>
        <taxon>Saurischia</taxon>
        <taxon>Theropoda</taxon>
        <taxon>Coelurosauria</taxon>
        <taxon>Aves</taxon>
        <taxon>Neognathae</taxon>
        <taxon>Neoaves</taxon>
        <taxon>Telluraves</taxon>
        <taxon>Australaves</taxon>
        <taxon>Psittaciformes</taxon>
        <taxon>Cacatuidae</taxon>
        <taxon>Probosciger</taxon>
    </lineage>
</organism>
<dbReference type="OrthoDB" id="8936120at2759"/>
<evidence type="ECO:0000256" key="10">
    <source>
        <dbReference type="RuleBase" id="RU004439"/>
    </source>
</evidence>
<evidence type="ECO:0000256" key="4">
    <source>
        <dbReference type="ARBA" id="ARBA00022729"/>
    </source>
</evidence>
<dbReference type="EMBL" id="VYZH01012706">
    <property type="protein sequence ID" value="NWS50938.1"/>
    <property type="molecule type" value="Genomic_DNA"/>
</dbReference>
<dbReference type="GO" id="GO:0002474">
    <property type="term" value="P:antigen processing and presentation of peptide antigen via MHC class I"/>
    <property type="evidence" value="ECO:0007669"/>
    <property type="project" value="UniProtKB-KW"/>
</dbReference>
<evidence type="ECO:0000256" key="2">
    <source>
        <dbReference type="ARBA" id="ARBA00022451"/>
    </source>
</evidence>
<keyword evidence="9" id="KW-0325">Glycoprotein</keyword>
<evidence type="ECO:0000256" key="3">
    <source>
        <dbReference type="ARBA" id="ARBA00022692"/>
    </source>
</evidence>
<keyword evidence="3" id="KW-0812">Transmembrane</keyword>
<protein>
    <submittedName>
        <fullName evidence="12">HA1F protein</fullName>
    </submittedName>
</protein>
<dbReference type="Pfam" id="PF00129">
    <property type="entry name" value="MHC_I"/>
    <property type="match status" value="1"/>
</dbReference>
<evidence type="ECO:0000313" key="12">
    <source>
        <dbReference type="EMBL" id="NWS50938.1"/>
    </source>
</evidence>